<dbReference type="Proteomes" id="UP000325458">
    <property type="component" value="Chromosome"/>
</dbReference>
<dbReference type="GO" id="GO:0005886">
    <property type="term" value="C:plasma membrane"/>
    <property type="evidence" value="ECO:0007669"/>
    <property type="project" value="UniProtKB-SubCell"/>
</dbReference>
<dbReference type="SMART" id="SM00382">
    <property type="entry name" value="AAA"/>
    <property type="match status" value="1"/>
</dbReference>
<dbReference type="GO" id="GO:0005524">
    <property type="term" value="F:ATP binding"/>
    <property type="evidence" value="ECO:0007669"/>
    <property type="project" value="UniProtKB-KW"/>
</dbReference>
<gene>
    <name evidence="13" type="primary">lagD_1</name>
    <name evidence="13" type="ORF">BG653_03701</name>
    <name evidence="14" type="ORF">CP981_14745</name>
</gene>
<dbReference type="InterPro" id="IPR011527">
    <property type="entry name" value="ABC1_TM_dom"/>
</dbReference>
<keyword evidence="15" id="KW-1185">Reference proteome</keyword>
<evidence type="ECO:0000256" key="2">
    <source>
        <dbReference type="ARBA" id="ARBA00022692"/>
    </source>
</evidence>
<evidence type="ECO:0000259" key="10">
    <source>
        <dbReference type="PROSITE" id="PS50893"/>
    </source>
</evidence>
<dbReference type="SUPFAM" id="SSF52540">
    <property type="entry name" value="P-loop containing nucleoside triphosphate hydrolases"/>
    <property type="match status" value="1"/>
</dbReference>
<evidence type="ECO:0000313" key="16">
    <source>
        <dbReference type="Proteomes" id="UP000325458"/>
    </source>
</evidence>
<dbReference type="Pfam" id="PF00005">
    <property type="entry name" value="ABC_tran"/>
    <property type="match status" value="1"/>
</dbReference>
<dbReference type="AlphaFoldDB" id="A0AAE6NIB0"/>
<reference evidence="13 15" key="1">
    <citation type="submission" date="2016-09" db="EMBL/GenBank/DDBJ databases">
        <title>Streptomyces platensis DSM40041, a candidate organism with high potential of specific P450 cytochromes.</title>
        <authorList>
            <person name="Grumaz C."/>
            <person name="Vainshtein Y."/>
            <person name="Kirstahler P."/>
            <person name="Sohn K."/>
        </authorList>
    </citation>
    <scope>NUCLEOTIDE SEQUENCE [LARGE SCALE GENOMIC DNA]</scope>
    <source>
        <strain evidence="13 15">DSM 40041</strain>
    </source>
</reference>
<dbReference type="InterPro" id="IPR027417">
    <property type="entry name" value="P-loop_NTPase"/>
</dbReference>
<evidence type="ECO:0000256" key="3">
    <source>
        <dbReference type="ARBA" id="ARBA00022741"/>
    </source>
</evidence>
<dbReference type="GO" id="GO:0008234">
    <property type="term" value="F:cysteine-type peptidase activity"/>
    <property type="evidence" value="ECO:0007669"/>
    <property type="project" value="UniProtKB-KW"/>
</dbReference>
<dbReference type="SUPFAM" id="SSF90123">
    <property type="entry name" value="ABC transporter transmembrane region"/>
    <property type="match status" value="1"/>
</dbReference>
<evidence type="ECO:0000256" key="1">
    <source>
        <dbReference type="ARBA" id="ARBA00004651"/>
    </source>
</evidence>
<dbReference type="PANTHER" id="PTHR43394:SF1">
    <property type="entry name" value="ATP-BINDING CASSETTE SUB-FAMILY B MEMBER 10, MITOCHONDRIAL"/>
    <property type="match status" value="1"/>
</dbReference>
<dbReference type="PROSITE" id="PS50893">
    <property type="entry name" value="ABC_TRANSPORTER_2"/>
    <property type="match status" value="1"/>
</dbReference>
<evidence type="ECO:0000313" key="14">
    <source>
        <dbReference type="EMBL" id="QEV52751.1"/>
    </source>
</evidence>
<feature type="transmembrane region" description="Helical" evidence="9">
    <location>
        <begin position="170"/>
        <end position="193"/>
    </location>
</feature>
<evidence type="ECO:0000256" key="7">
    <source>
        <dbReference type="ARBA" id="ARBA00022989"/>
    </source>
</evidence>
<evidence type="ECO:0000256" key="4">
    <source>
        <dbReference type="ARBA" id="ARBA00022801"/>
    </source>
</evidence>
<keyword evidence="5" id="KW-0788">Thiol protease</keyword>
<dbReference type="PROSITE" id="PS50929">
    <property type="entry name" value="ABC_TM1F"/>
    <property type="match status" value="1"/>
</dbReference>
<protein>
    <submittedName>
        <fullName evidence="13">Lactococcin-G-processing and transport ATP-binding protein LagD</fullName>
        <ecNumber evidence="13">3.4.22.-</ecNumber>
    </submittedName>
    <submittedName>
        <fullName evidence="14">Peptidase domain-containing ABC transporter</fullName>
    </submittedName>
</protein>
<reference evidence="14 16" key="2">
    <citation type="submission" date="2017-09" db="EMBL/GenBank/DDBJ databases">
        <authorList>
            <person name="Lee N."/>
            <person name="Cho B.-K."/>
        </authorList>
    </citation>
    <scope>NUCLEOTIDE SEQUENCE [LARGE SCALE GENOMIC DNA]</scope>
    <source>
        <strain evidence="14 16">ATCC 23948</strain>
    </source>
</reference>
<evidence type="ECO:0000256" key="6">
    <source>
        <dbReference type="ARBA" id="ARBA00022840"/>
    </source>
</evidence>
<dbReference type="GO" id="GO:0016887">
    <property type="term" value="F:ATP hydrolysis activity"/>
    <property type="evidence" value="ECO:0007669"/>
    <property type="project" value="InterPro"/>
</dbReference>
<evidence type="ECO:0000259" key="12">
    <source>
        <dbReference type="PROSITE" id="PS50990"/>
    </source>
</evidence>
<keyword evidence="6 13" id="KW-0067">ATP-binding</keyword>
<feature type="domain" description="Peptidase C39" evidence="12">
    <location>
        <begin position="10"/>
        <end position="137"/>
    </location>
</feature>
<evidence type="ECO:0000256" key="9">
    <source>
        <dbReference type="SAM" id="Phobius"/>
    </source>
</evidence>
<evidence type="ECO:0000256" key="5">
    <source>
        <dbReference type="ARBA" id="ARBA00022807"/>
    </source>
</evidence>
<dbReference type="Proteomes" id="UP000194225">
    <property type="component" value="Unassembled WGS sequence"/>
</dbReference>
<dbReference type="PANTHER" id="PTHR43394">
    <property type="entry name" value="ATP-DEPENDENT PERMEASE MDL1, MITOCHONDRIAL"/>
    <property type="match status" value="1"/>
</dbReference>
<keyword evidence="2 9" id="KW-0812">Transmembrane</keyword>
<keyword evidence="7 9" id="KW-1133">Transmembrane helix</keyword>
<dbReference type="Gene3D" id="3.40.50.300">
    <property type="entry name" value="P-loop containing nucleotide triphosphate hydrolases"/>
    <property type="match status" value="1"/>
</dbReference>
<dbReference type="InterPro" id="IPR005074">
    <property type="entry name" value="Peptidase_C39"/>
</dbReference>
<evidence type="ECO:0000313" key="15">
    <source>
        <dbReference type="Proteomes" id="UP000194225"/>
    </source>
</evidence>
<dbReference type="GO" id="GO:0006508">
    <property type="term" value="P:proteolysis"/>
    <property type="evidence" value="ECO:0007669"/>
    <property type="project" value="InterPro"/>
</dbReference>
<feature type="domain" description="ABC transmembrane type-1" evidence="11">
    <location>
        <begin position="172"/>
        <end position="453"/>
    </location>
</feature>
<dbReference type="InterPro" id="IPR039421">
    <property type="entry name" value="Type_1_exporter"/>
</dbReference>
<dbReference type="InterPro" id="IPR003439">
    <property type="entry name" value="ABC_transporter-like_ATP-bd"/>
</dbReference>
<keyword evidence="5" id="KW-0645">Protease</keyword>
<evidence type="ECO:0000256" key="8">
    <source>
        <dbReference type="ARBA" id="ARBA00023136"/>
    </source>
</evidence>
<keyword evidence="8 9" id="KW-0472">Membrane</keyword>
<keyword evidence="4 13" id="KW-0378">Hydrolase</keyword>
<organism evidence="14 16">
    <name type="scientific">Streptomyces platensis</name>
    <dbReference type="NCBI Taxonomy" id="58346"/>
    <lineage>
        <taxon>Bacteria</taxon>
        <taxon>Bacillati</taxon>
        <taxon>Actinomycetota</taxon>
        <taxon>Actinomycetes</taxon>
        <taxon>Kitasatosporales</taxon>
        <taxon>Streptomycetaceae</taxon>
        <taxon>Streptomyces</taxon>
    </lineage>
</organism>
<dbReference type="KEGG" id="spla:CP981_14745"/>
<evidence type="ECO:0000313" key="13">
    <source>
        <dbReference type="EMBL" id="OSY44891.1"/>
    </source>
</evidence>
<dbReference type="Pfam" id="PF03412">
    <property type="entry name" value="Peptidase_C39"/>
    <property type="match status" value="1"/>
</dbReference>
<comment type="subcellular location">
    <subcellularLocation>
        <location evidence="1">Cell membrane</location>
        <topology evidence="1">Multi-pass membrane protein</topology>
    </subcellularLocation>
</comment>
<accession>A0AAE6NIB0</accession>
<dbReference type="GO" id="GO:0015421">
    <property type="term" value="F:ABC-type oligopeptide transporter activity"/>
    <property type="evidence" value="ECO:0007669"/>
    <property type="project" value="TreeGrafter"/>
</dbReference>
<feature type="transmembrane region" description="Helical" evidence="9">
    <location>
        <begin position="281"/>
        <end position="305"/>
    </location>
</feature>
<dbReference type="InterPro" id="IPR036640">
    <property type="entry name" value="ABC1_TM_sf"/>
</dbReference>
<sequence length="699" mass="76477">MKWQRYHAHQEGETDCGPACMRMVLNRHGVVVDTATLRESAGLGHGGASLLRLRDVLAGYGVESLLLRVSPEELRTAVRKSGPAIAVMKEEGLLHFVVVHEVRSDGKLIVSDPVRFRPTVVSLERFAAWFNGEVLVTDTPQRKLTIRSVLQHARRNSVVWQIAAERKRSLLVTGLITAVTAVLLIASTTFYLQVAVDEYLPAGDLGGLGLSALAAALIAGGAALFQYIRGRLLINLSRSLQRDLTQAYTRKLMRLPLTFFATRRTGDLVSRFSDVQAIRGLVATVTVGVAIDLCTLLFSGGYLAWASPQLCGIVLVSAAVDFISSWALYPSVREQAEEALQRDASLKAEAYNVLRGQLDVIAHGRRKYAAGRLDHQLERSIRAEVKLGRLENLNGVIKVANKGIFTIAAAWVGMLQVNSGAMALGELMSFFTLAGYFLGSAEQLAVLQVSIQRDTAALGRYRDVTSQLEDPRLSLERAGSGTEAEEKSGRELLVKDLSFRYPGVERPAISSLSFVVPHGARMAVQGLNGAGKSTVLKVVAGLYPDFGGSVAVGETDIREFDEDTLRRRILYVSENPLMVSASVRENLTLGVECSGEELERAVRVSCFDEVVAELPDGYDQYLKEEGGILSRGQTQRLAIARAVLQSPDVFLFDETFSGIDEETYVRIWKNLDELNCSKIMVSHREVAGVDFDFTMTVGE</sequence>
<dbReference type="EMBL" id="MIGA01000023">
    <property type="protein sequence ID" value="OSY44891.1"/>
    <property type="molecule type" value="Genomic_DNA"/>
</dbReference>
<dbReference type="Gene3D" id="1.20.1560.10">
    <property type="entry name" value="ABC transporter type 1, transmembrane domain"/>
    <property type="match status" value="1"/>
</dbReference>
<dbReference type="RefSeq" id="WP_085925454.1">
    <property type="nucleotide sequence ID" value="NZ_BAABSS010000078.1"/>
</dbReference>
<feature type="transmembrane region" description="Helical" evidence="9">
    <location>
        <begin position="205"/>
        <end position="228"/>
    </location>
</feature>
<dbReference type="CDD" id="cd18570">
    <property type="entry name" value="ABC_6TM_PCAT1_LagD_like"/>
    <property type="match status" value="1"/>
</dbReference>
<dbReference type="GeneID" id="90924554"/>
<dbReference type="PROSITE" id="PS50990">
    <property type="entry name" value="PEPTIDASE_C39"/>
    <property type="match status" value="1"/>
</dbReference>
<feature type="domain" description="ABC transporter" evidence="10">
    <location>
        <begin position="492"/>
        <end position="699"/>
    </location>
</feature>
<keyword evidence="3" id="KW-0547">Nucleotide-binding</keyword>
<proteinExistence type="predicted"/>
<name>A0AAE6NIB0_STRPT</name>
<dbReference type="Pfam" id="PF00664">
    <property type="entry name" value="ABC_membrane"/>
    <property type="match status" value="1"/>
</dbReference>
<dbReference type="InterPro" id="IPR003593">
    <property type="entry name" value="AAA+_ATPase"/>
</dbReference>
<dbReference type="EMBL" id="CP023691">
    <property type="protein sequence ID" value="QEV52751.1"/>
    <property type="molecule type" value="Genomic_DNA"/>
</dbReference>
<dbReference type="Gene3D" id="3.90.70.10">
    <property type="entry name" value="Cysteine proteinases"/>
    <property type="match status" value="1"/>
</dbReference>
<evidence type="ECO:0000259" key="11">
    <source>
        <dbReference type="PROSITE" id="PS50929"/>
    </source>
</evidence>
<dbReference type="EC" id="3.4.22.-" evidence="13"/>